<feature type="domain" description="PilX/PilW C-terminal" evidence="2">
    <location>
        <begin position="88"/>
        <end position="181"/>
    </location>
</feature>
<keyword evidence="5" id="KW-1185">Reference proteome</keyword>
<evidence type="ECO:0000256" key="1">
    <source>
        <dbReference type="SAM" id="Phobius"/>
    </source>
</evidence>
<dbReference type="Pfam" id="PF13681">
    <property type="entry name" value="PilX"/>
    <property type="match status" value="1"/>
</dbReference>
<proteinExistence type="predicted"/>
<protein>
    <submittedName>
        <fullName evidence="4">Pilus assembly protein</fullName>
    </submittedName>
</protein>
<dbReference type="OrthoDB" id="5801860at2"/>
<comment type="caution">
    <text evidence="4">The sequence shown here is derived from an EMBL/GenBank/DDBJ whole genome shotgun (WGS) entry which is preliminary data.</text>
</comment>
<accession>A0A5C8KQD1</accession>
<dbReference type="InterPro" id="IPR025205">
    <property type="entry name" value="PilX/PilW_C"/>
</dbReference>
<dbReference type="Proteomes" id="UP000321248">
    <property type="component" value="Unassembled WGS sequence"/>
</dbReference>
<keyword evidence="1" id="KW-0472">Membrane</keyword>
<name>A0A5C8KQD1_9GAMM</name>
<feature type="transmembrane region" description="Helical" evidence="1">
    <location>
        <begin position="12"/>
        <end position="33"/>
    </location>
</feature>
<feature type="domain" description="Type 4 fimbrial biogenesis protein PilX N-terminal" evidence="3">
    <location>
        <begin position="11"/>
        <end position="61"/>
    </location>
</feature>
<sequence length="184" mass="19682">MNRPVTGTAQQGMALLVVLMLLLITTILGLASMRGALLEERMSGNLFDRSLMFQAAEAALREGEALAAERRIADYTDTCTDGLCTAPVPNCAGTGNNMTCTATVDRWTVASPPYVTAAAVQSGDLSVTPEYFIEFMGLFPNWVGCDRAEPVPVGCLGPRYRVTARARAPGRAEVLLQSSYTSPE</sequence>
<dbReference type="InterPro" id="IPR025746">
    <property type="entry name" value="PilX_N_dom"/>
</dbReference>
<dbReference type="AlphaFoldDB" id="A0A5C8KQD1"/>
<dbReference type="RefSeq" id="WP_147891524.1">
    <property type="nucleotide sequence ID" value="NZ_VRTS01000004.1"/>
</dbReference>
<keyword evidence="1" id="KW-0812">Transmembrane</keyword>
<evidence type="ECO:0000313" key="4">
    <source>
        <dbReference type="EMBL" id="TXK62601.1"/>
    </source>
</evidence>
<evidence type="ECO:0000259" key="2">
    <source>
        <dbReference type="Pfam" id="PF13681"/>
    </source>
</evidence>
<dbReference type="EMBL" id="VRTS01000004">
    <property type="protein sequence ID" value="TXK62601.1"/>
    <property type="molecule type" value="Genomic_DNA"/>
</dbReference>
<dbReference type="Pfam" id="PF14341">
    <property type="entry name" value="PilX_N"/>
    <property type="match status" value="1"/>
</dbReference>
<evidence type="ECO:0000313" key="5">
    <source>
        <dbReference type="Proteomes" id="UP000321248"/>
    </source>
</evidence>
<gene>
    <name evidence="4" type="ORF">FU658_07590</name>
</gene>
<keyword evidence="1" id="KW-1133">Transmembrane helix</keyword>
<reference evidence="4 5" key="1">
    <citation type="submission" date="2019-08" db="EMBL/GenBank/DDBJ databases">
        <authorList>
            <person name="Karlyshev A.V."/>
        </authorList>
    </citation>
    <scope>NUCLEOTIDE SEQUENCE [LARGE SCALE GENOMIC DNA]</scope>
    <source>
        <strain evidence="4 5">Alg18-2.2</strain>
    </source>
</reference>
<evidence type="ECO:0000259" key="3">
    <source>
        <dbReference type="Pfam" id="PF14341"/>
    </source>
</evidence>
<organism evidence="4 5">
    <name type="scientific">Alkalisalibacterium limincola</name>
    <dbReference type="NCBI Taxonomy" id="2699169"/>
    <lineage>
        <taxon>Bacteria</taxon>
        <taxon>Pseudomonadati</taxon>
        <taxon>Pseudomonadota</taxon>
        <taxon>Gammaproteobacteria</taxon>
        <taxon>Lysobacterales</taxon>
        <taxon>Lysobacteraceae</taxon>
        <taxon>Alkalisalibacterium</taxon>
    </lineage>
</organism>